<dbReference type="PANTHER" id="PTHR39190:SF1">
    <property type="entry name" value="FLAGELLAR ASSEMBLY FACTOR FLIW"/>
    <property type="match status" value="1"/>
</dbReference>
<dbReference type="PANTHER" id="PTHR39190">
    <property type="entry name" value="FLAGELLAR ASSEMBLY FACTOR FLIW"/>
    <property type="match status" value="1"/>
</dbReference>
<keyword evidence="2" id="KW-1005">Bacterial flagellum biogenesis</keyword>
<dbReference type="OrthoDB" id="3521766at2"/>
<reference evidence="4 5" key="1">
    <citation type="journal article" date="2013" name="PLoS ONE">
        <title>Genomic analysis of Melioribacter roseus, facultatively anaerobic organotrophic bacterium representing a novel deep lineage within Bacteriodetes/Chlorobi group.</title>
        <authorList>
            <person name="Kadnikov V.V."/>
            <person name="Mardanov A.V."/>
            <person name="Podosokorskaya O.A."/>
            <person name="Gavrilov S.N."/>
            <person name="Kublanov I.V."/>
            <person name="Beletsky A.V."/>
            <person name="Bonch-Osmolovskaya E.A."/>
            <person name="Ravin N.V."/>
        </authorList>
    </citation>
    <scope>NUCLEOTIDE SEQUENCE [LARGE SCALE GENOMIC DNA]</scope>
    <source>
        <strain evidence="5">JCM 17771 / P3M-2</strain>
    </source>
</reference>
<accession>I7A6B0</accession>
<dbReference type="HOGENOM" id="CLU_112356_0_2_10"/>
<dbReference type="GO" id="GO:0044780">
    <property type="term" value="P:bacterial-type flagellum assembly"/>
    <property type="evidence" value="ECO:0007669"/>
    <property type="project" value="InterPro"/>
</dbReference>
<evidence type="ECO:0000256" key="3">
    <source>
        <dbReference type="ARBA" id="ARBA00022845"/>
    </source>
</evidence>
<dbReference type="Proteomes" id="UP000009011">
    <property type="component" value="Chromosome"/>
</dbReference>
<organism evidence="4 5">
    <name type="scientific">Melioribacter roseus (strain DSM 23840 / JCM 17771 / VKM B-2668 / P3M-2)</name>
    <dbReference type="NCBI Taxonomy" id="1191523"/>
    <lineage>
        <taxon>Bacteria</taxon>
        <taxon>Pseudomonadati</taxon>
        <taxon>Ignavibacteriota</taxon>
        <taxon>Ignavibacteria</taxon>
        <taxon>Ignavibacteriales</taxon>
        <taxon>Melioribacteraceae</taxon>
        <taxon>Melioribacter</taxon>
    </lineage>
</organism>
<dbReference type="InterPro" id="IPR003775">
    <property type="entry name" value="Flagellar_assembly_factor_FliW"/>
</dbReference>
<evidence type="ECO:0000256" key="1">
    <source>
        <dbReference type="ARBA" id="ARBA00022490"/>
    </source>
</evidence>
<name>I7A6B0_MELRP</name>
<keyword evidence="1" id="KW-0963">Cytoplasm</keyword>
<dbReference type="Gene3D" id="2.30.290.10">
    <property type="entry name" value="BH3618-like"/>
    <property type="match status" value="1"/>
</dbReference>
<evidence type="ECO:0000256" key="2">
    <source>
        <dbReference type="ARBA" id="ARBA00022795"/>
    </source>
</evidence>
<keyword evidence="4" id="KW-0282">Flagellum</keyword>
<gene>
    <name evidence="4" type="ordered locus">MROS_2166</name>
</gene>
<dbReference type="Pfam" id="PF02623">
    <property type="entry name" value="FliW"/>
    <property type="match status" value="1"/>
</dbReference>
<dbReference type="EMBL" id="CP003557">
    <property type="protein sequence ID" value="AFN75396.1"/>
    <property type="molecule type" value="Genomic_DNA"/>
</dbReference>
<evidence type="ECO:0000313" key="5">
    <source>
        <dbReference type="Proteomes" id="UP000009011"/>
    </source>
</evidence>
<dbReference type="STRING" id="1191523.MROS_2166"/>
<dbReference type="AlphaFoldDB" id="I7A6B0"/>
<dbReference type="SUPFAM" id="SSF141457">
    <property type="entry name" value="BH3618-like"/>
    <property type="match status" value="1"/>
</dbReference>
<keyword evidence="3" id="KW-0810">Translation regulation</keyword>
<protein>
    <submittedName>
        <fullName evidence="4">Flagellar assembly protein FliW</fullName>
    </submittedName>
</protein>
<keyword evidence="4" id="KW-0969">Cilium</keyword>
<dbReference type="KEGG" id="mro:MROS_2166"/>
<proteinExistence type="predicted"/>
<keyword evidence="5" id="KW-1185">Reference proteome</keyword>
<evidence type="ECO:0000313" key="4">
    <source>
        <dbReference type="EMBL" id="AFN75396.1"/>
    </source>
</evidence>
<dbReference type="eggNOG" id="COG1699">
    <property type="taxonomic scope" value="Bacteria"/>
</dbReference>
<keyword evidence="4" id="KW-0966">Cell projection</keyword>
<dbReference type="GO" id="GO:0006417">
    <property type="term" value="P:regulation of translation"/>
    <property type="evidence" value="ECO:0007669"/>
    <property type="project" value="UniProtKB-KW"/>
</dbReference>
<dbReference type="RefSeq" id="WP_014856828.1">
    <property type="nucleotide sequence ID" value="NC_018178.1"/>
</dbReference>
<dbReference type="InterPro" id="IPR024046">
    <property type="entry name" value="Flagellar_assmbl_FliW_dom_sf"/>
</dbReference>
<sequence length="126" mass="14832">MKLKTKQFGEIEFSDDLILNFKEGLVGFETLRKFILIKPEDTLFYWLNSVENPDIAFPLFGLRLIDEEYPQIENHEAFGIVILNPDPLKITVNMKAPVYINQDNKTGYQKILDDEKYSLYYNLFTE</sequence>